<name>A0A327ZKB7_9ACTN</name>
<comment type="caution">
    <text evidence="2">The sequence shown here is derived from an EMBL/GenBank/DDBJ whole genome shotgun (WGS) entry which is preliminary data.</text>
</comment>
<sequence>MNYEPSARLVPMRDDRWQPQDELLNSVMDKCIDDAYRGANTNSAGGSPIMVAGGMILLVLGVILAAGTGSPLLAVAIVVAVALGGLGYMAMAGTPTHVNKLSVLDPIGGPGNLPGGYIVHPKAWQAGMREYLIPVTDRQFRVAVRICREHPGSVSDVIRLVKKAEKHAYQHSAGVEVMDVDVFKVAARWTAEHARNAPTMVMKVAAK</sequence>
<evidence type="ECO:0000256" key="1">
    <source>
        <dbReference type="SAM" id="Phobius"/>
    </source>
</evidence>
<organism evidence="2 3">
    <name type="scientific">Actinoplanes lutulentus</name>
    <dbReference type="NCBI Taxonomy" id="1287878"/>
    <lineage>
        <taxon>Bacteria</taxon>
        <taxon>Bacillati</taxon>
        <taxon>Actinomycetota</taxon>
        <taxon>Actinomycetes</taxon>
        <taxon>Micromonosporales</taxon>
        <taxon>Micromonosporaceae</taxon>
        <taxon>Actinoplanes</taxon>
    </lineage>
</organism>
<feature type="transmembrane region" description="Helical" evidence="1">
    <location>
        <begin position="47"/>
        <end position="66"/>
    </location>
</feature>
<dbReference type="OrthoDB" id="3294897at2"/>
<protein>
    <submittedName>
        <fullName evidence="2">Uncharacterized protein</fullName>
    </submittedName>
</protein>
<dbReference type="RefSeq" id="WP_146616695.1">
    <property type="nucleotide sequence ID" value="NZ_JACHWI010000001.1"/>
</dbReference>
<keyword evidence="3" id="KW-1185">Reference proteome</keyword>
<evidence type="ECO:0000313" key="3">
    <source>
        <dbReference type="Proteomes" id="UP000249341"/>
    </source>
</evidence>
<accession>A0A327ZKB7</accession>
<evidence type="ECO:0000313" key="2">
    <source>
        <dbReference type="EMBL" id="RAK43397.1"/>
    </source>
</evidence>
<dbReference type="AlphaFoldDB" id="A0A327ZKB7"/>
<keyword evidence="1" id="KW-0812">Transmembrane</keyword>
<feature type="transmembrane region" description="Helical" evidence="1">
    <location>
        <begin position="72"/>
        <end position="91"/>
    </location>
</feature>
<dbReference type="Proteomes" id="UP000249341">
    <property type="component" value="Unassembled WGS sequence"/>
</dbReference>
<gene>
    <name evidence="2" type="ORF">B0I29_101527</name>
</gene>
<reference evidence="2 3" key="1">
    <citation type="submission" date="2018-06" db="EMBL/GenBank/DDBJ databases">
        <title>Genomic Encyclopedia of Type Strains, Phase III (KMG-III): the genomes of soil and plant-associated and newly described type strains.</title>
        <authorList>
            <person name="Whitman W."/>
        </authorList>
    </citation>
    <scope>NUCLEOTIDE SEQUENCE [LARGE SCALE GENOMIC DNA]</scope>
    <source>
        <strain evidence="2 3">CGMCC 4.7090</strain>
    </source>
</reference>
<proteinExistence type="predicted"/>
<keyword evidence="1" id="KW-1133">Transmembrane helix</keyword>
<keyword evidence="1" id="KW-0472">Membrane</keyword>
<dbReference type="EMBL" id="QLMJ01000001">
    <property type="protein sequence ID" value="RAK43397.1"/>
    <property type="molecule type" value="Genomic_DNA"/>
</dbReference>